<organism evidence="1 2">
    <name type="scientific">Clostridium weizhouense</name>
    <dbReference type="NCBI Taxonomy" id="2859781"/>
    <lineage>
        <taxon>Bacteria</taxon>
        <taxon>Bacillati</taxon>
        <taxon>Bacillota</taxon>
        <taxon>Clostridia</taxon>
        <taxon>Eubacteriales</taxon>
        <taxon>Clostridiaceae</taxon>
        <taxon>Clostridium</taxon>
    </lineage>
</organism>
<sequence>MDSTSTFGFEEFINKINEAQQQLNNVIDETLIEGSIEGVAEIQARTSVKTGNLRRSATTGKVEVESNIHSIKVGYDSNQAPYADAYENGHKQEVGKYVPSIGKKLVKEFVPGKHTVRDSLTIVQSELPERLRRKIGDAFK</sequence>
<reference evidence="1 2" key="1">
    <citation type="submission" date="2021-07" db="EMBL/GenBank/DDBJ databases">
        <title>Clostridium weizhouense sp. nov., an anaerobic bacterium isolated from activated sludge of Petroleum wastewater.</title>
        <authorList>
            <person name="Li Q."/>
        </authorList>
    </citation>
    <scope>NUCLEOTIDE SEQUENCE [LARGE SCALE GENOMIC DNA]</scope>
    <source>
        <strain evidence="1 2">YB-6</strain>
    </source>
</reference>
<evidence type="ECO:0000313" key="2">
    <source>
        <dbReference type="Proteomes" id="UP001519921"/>
    </source>
</evidence>
<accession>A0ABS7AKM4</accession>
<name>A0ABS7AKM4_9CLOT</name>
<dbReference type="EMBL" id="JAHXPT010000002">
    <property type="protein sequence ID" value="MBW6408971.1"/>
    <property type="molecule type" value="Genomic_DNA"/>
</dbReference>
<dbReference type="RefSeq" id="WP_219778035.1">
    <property type="nucleotide sequence ID" value="NZ_JAHXPT010000002.1"/>
</dbReference>
<dbReference type="Proteomes" id="UP001519921">
    <property type="component" value="Unassembled WGS sequence"/>
</dbReference>
<dbReference type="Pfam" id="PF04883">
    <property type="entry name" value="HK97-gp10_like"/>
    <property type="match status" value="1"/>
</dbReference>
<gene>
    <name evidence="1" type="ORF">KYD98_02605</name>
</gene>
<comment type="caution">
    <text evidence="1">The sequence shown here is derived from an EMBL/GenBank/DDBJ whole genome shotgun (WGS) entry which is preliminary data.</text>
</comment>
<dbReference type="InterPro" id="IPR010064">
    <property type="entry name" value="HK97-gp10_tail"/>
</dbReference>
<protein>
    <submittedName>
        <fullName evidence="1">HK97 gp10 family phage protein</fullName>
    </submittedName>
</protein>
<evidence type="ECO:0000313" key="1">
    <source>
        <dbReference type="EMBL" id="MBW6408971.1"/>
    </source>
</evidence>
<keyword evidence="2" id="KW-1185">Reference proteome</keyword>
<proteinExistence type="predicted"/>